<dbReference type="EMBL" id="JAYKXP010000134">
    <property type="protein sequence ID" value="KAK7023612.1"/>
    <property type="molecule type" value="Genomic_DNA"/>
</dbReference>
<sequence>GTKFIGEDLFRSAWFAYASLQLLENDMWCPECGTYPETVIWDGVTLAFGKRHLRDSLRPPTVSPEEAPHRARTRVPEQQWIVVPGEGRSSLRGKLLKWLKKWGRKRTDADRESDASSSDNETDGEAQKWTDFDDILSRLGDCGTEAVANVLQMVFGRKSNPVDARIKRKFCILLEQLASDDSLLQMANGEAIGQLAAFVKSPSRETATLIVGIPALMLVLEACMNNSLRWNRLVSLGVWMLQRATTVWERVKCKDQLSLESICDVRDTPDWRECLVIRLPIRGCVRRAVATVCLKSACGRGTQASREMENLKKMLRPGESVPNTIPRTARRD</sequence>
<comment type="caution">
    <text evidence="1">The sequence shown here is derived from an EMBL/GenBank/DDBJ whole genome shotgun (WGS) entry which is preliminary data.</text>
</comment>
<proteinExistence type="predicted"/>
<dbReference type="Proteomes" id="UP001383192">
    <property type="component" value="Unassembled WGS sequence"/>
</dbReference>
<protein>
    <submittedName>
        <fullName evidence="1">Uncharacterized protein</fullName>
    </submittedName>
</protein>
<keyword evidence="2" id="KW-1185">Reference proteome</keyword>
<dbReference type="AlphaFoldDB" id="A0AAW0BD86"/>
<feature type="non-terminal residue" evidence="1">
    <location>
        <position position="1"/>
    </location>
</feature>
<evidence type="ECO:0000313" key="1">
    <source>
        <dbReference type="EMBL" id="KAK7023612.1"/>
    </source>
</evidence>
<organism evidence="1 2">
    <name type="scientific">Paramarasmius palmivorus</name>
    <dbReference type="NCBI Taxonomy" id="297713"/>
    <lineage>
        <taxon>Eukaryota</taxon>
        <taxon>Fungi</taxon>
        <taxon>Dikarya</taxon>
        <taxon>Basidiomycota</taxon>
        <taxon>Agaricomycotina</taxon>
        <taxon>Agaricomycetes</taxon>
        <taxon>Agaricomycetidae</taxon>
        <taxon>Agaricales</taxon>
        <taxon>Marasmiineae</taxon>
        <taxon>Marasmiaceae</taxon>
        <taxon>Paramarasmius</taxon>
    </lineage>
</organism>
<reference evidence="1 2" key="1">
    <citation type="submission" date="2024-01" db="EMBL/GenBank/DDBJ databases">
        <title>A draft genome for a cacao thread blight-causing isolate of Paramarasmius palmivorus.</title>
        <authorList>
            <person name="Baruah I.K."/>
            <person name="Bukari Y."/>
            <person name="Amoako-Attah I."/>
            <person name="Meinhardt L.W."/>
            <person name="Bailey B.A."/>
            <person name="Cohen S.P."/>
        </authorList>
    </citation>
    <scope>NUCLEOTIDE SEQUENCE [LARGE SCALE GENOMIC DNA]</scope>
    <source>
        <strain evidence="1 2">GH-12</strain>
    </source>
</reference>
<name>A0AAW0BD86_9AGAR</name>
<evidence type="ECO:0000313" key="2">
    <source>
        <dbReference type="Proteomes" id="UP001383192"/>
    </source>
</evidence>
<gene>
    <name evidence="1" type="ORF">VNI00_016651</name>
</gene>
<accession>A0AAW0BD86</accession>